<keyword evidence="2" id="KW-1185">Reference proteome</keyword>
<evidence type="ECO:0000313" key="1">
    <source>
        <dbReference type="EMBL" id="RKE56998.1"/>
    </source>
</evidence>
<protein>
    <submittedName>
        <fullName evidence="1">Uncharacterized protein</fullName>
    </submittedName>
</protein>
<name>A0A420BJV3_SPHD1</name>
<proteinExistence type="predicted"/>
<dbReference type="AlphaFoldDB" id="A0A420BJV3"/>
<dbReference type="OrthoDB" id="1147827at2"/>
<evidence type="ECO:0000313" key="2">
    <source>
        <dbReference type="Proteomes" id="UP000286246"/>
    </source>
</evidence>
<comment type="caution">
    <text evidence="1">The sequence shown here is derived from an EMBL/GenBank/DDBJ whole genome shotgun (WGS) entry which is preliminary data.</text>
</comment>
<accession>A0A420BJV3</accession>
<gene>
    <name evidence="1" type="ORF">DFQ12_1872</name>
</gene>
<reference evidence="1 2" key="1">
    <citation type="submission" date="2018-09" db="EMBL/GenBank/DDBJ databases">
        <title>Genomic Encyclopedia of Type Strains, Phase III (KMG-III): the genomes of soil and plant-associated and newly described type strains.</title>
        <authorList>
            <person name="Whitman W."/>
        </authorList>
    </citation>
    <scope>NUCLEOTIDE SEQUENCE [LARGE SCALE GENOMIC DNA]</scope>
    <source>
        <strain evidence="1 2">CECT 7938</strain>
    </source>
</reference>
<dbReference type="Proteomes" id="UP000286246">
    <property type="component" value="Unassembled WGS sequence"/>
</dbReference>
<sequence length="248" mass="29104">MMEKDYQSTYIECADECRKTGNSKDGIAKMYDLLYRLQQADRTKDQDLILVNVYTFLGYHQSAYDLAKLCLELVDRKNIAKLYTLESKAKSHQNNFIIKDLRKLRQRNTPITLHPVDFVVSAIDENHISIKKDIVVFNKIVEAERVKVFIYAICKPEDYIDRINDYLFWMADCQKELILFYNQEFAEGRPQKADTDWYDTLEVFGLKIIIGDNGRLYAEVASGDEYMTDHILDVEMQEREILAMQYDG</sequence>
<organism evidence="1 2">
    <name type="scientific">Sphingobacterium detergens</name>
    <dbReference type="NCBI Taxonomy" id="1145106"/>
    <lineage>
        <taxon>Bacteria</taxon>
        <taxon>Pseudomonadati</taxon>
        <taxon>Bacteroidota</taxon>
        <taxon>Sphingobacteriia</taxon>
        <taxon>Sphingobacteriales</taxon>
        <taxon>Sphingobacteriaceae</taxon>
        <taxon>Sphingobacterium</taxon>
    </lineage>
</organism>
<dbReference type="EMBL" id="RAPY01000001">
    <property type="protein sequence ID" value="RKE56998.1"/>
    <property type="molecule type" value="Genomic_DNA"/>
</dbReference>